<evidence type="ECO:0000313" key="6">
    <source>
        <dbReference type="Proteomes" id="UP000095228"/>
    </source>
</evidence>
<accession>A0A1D8AY19</accession>
<dbReference type="Gene3D" id="3.40.50.300">
    <property type="entry name" value="P-loop containing nucleotide triphosphate hydrolases"/>
    <property type="match status" value="1"/>
</dbReference>
<dbReference type="EMBL" id="CP016094">
    <property type="protein sequence ID" value="AOS45782.1"/>
    <property type="molecule type" value="Genomic_DNA"/>
</dbReference>
<keyword evidence="5" id="KW-0378">Hydrolase</keyword>
<dbReference type="CDD" id="cd03293">
    <property type="entry name" value="ABC_NrtD_SsuB_transporters"/>
    <property type="match status" value="1"/>
</dbReference>
<dbReference type="InterPro" id="IPR027417">
    <property type="entry name" value="P-loop_NTPase"/>
</dbReference>
<dbReference type="PANTHER" id="PTHR42788:SF20">
    <property type="entry name" value="ABC TRANSPORTER ATP-BINDING PROTEIN"/>
    <property type="match status" value="1"/>
</dbReference>
<dbReference type="Pfam" id="PF00005">
    <property type="entry name" value="ABC_tran"/>
    <property type="match status" value="1"/>
</dbReference>
<proteinExistence type="predicted"/>
<protein>
    <submittedName>
        <fullName evidence="5">Aliphatic sulfonates import ATP-binding protein SsuB</fullName>
        <ecNumber evidence="5">3.6.3.-</ecNumber>
    </submittedName>
</protein>
<dbReference type="PROSITE" id="PS50893">
    <property type="entry name" value="ABC_TRANSPORTER_2"/>
    <property type="match status" value="1"/>
</dbReference>
<dbReference type="PANTHER" id="PTHR42788">
    <property type="entry name" value="TAURINE IMPORT ATP-BINDING PROTEIN-RELATED"/>
    <property type="match status" value="1"/>
</dbReference>
<evidence type="ECO:0000256" key="3">
    <source>
        <dbReference type="ARBA" id="ARBA00022840"/>
    </source>
</evidence>
<evidence type="ECO:0000256" key="2">
    <source>
        <dbReference type="ARBA" id="ARBA00022741"/>
    </source>
</evidence>
<evidence type="ECO:0000313" key="5">
    <source>
        <dbReference type="EMBL" id="AOS45782.1"/>
    </source>
</evidence>
<dbReference type="PATRIC" id="fig|1838286.3.peg.2884"/>
<gene>
    <name evidence="5" type="primary">ssuB</name>
    <name evidence="5" type="ORF">Verru16b_02870</name>
</gene>
<dbReference type="KEGG" id="obg:Verru16b_02870"/>
<dbReference type="OrthoDB" id="9802264at2"/>
<keyword evidence="1" id="KW-0813">Transport</keyword>
<dbReference type="RefSeq" id="WP_069962894.1">
    <property type="nucleotide sequence ID" value="NZ_CP016094.1"/>
</dbReference>
<dbReference type="InterPro" id="IPR017871">
    <property type="entry name" value="ABC_transporter-like_CS"/>
</dbReference>
<dbReference type="InterPro" id="IPR050166">
    <property type="entry name" value="ABC_transporter_ATP-bind"/>
</dbReference>
<dbReference type="GO" id="GO:0005524">
    <property type="term" value="F:ATP binding"/>
    <property type="evidence" value="ECO:0007669"/>
    <property type="project" value="UniProtKB-KW"/>
</dbReference>
<dbReference type="PROSITE" id="PS00211">
    <property type="entry name" value="ABC_TRANSPORTER_1"/>
    <property type="match status" value="1"/>
</dbReference>
<evidence type="ECO:0000259" key="4">
    <source>
        <dbReference type="PROSITE" id="PS50893"/>
    </source>
</evidence>
<dbReference type="STRING" id="1838286.Verru16b_02870"/>
<dbReference type="GO" id="GO:0016887">
    <property type="term" value="F:ATP hydrolysis activity"/>
    <property type="evidence" value="ECO:0007669"/>
    <property type="project" value="InterPro"/>
</dbReference>
<keyword evidence="2" id="KW-0547">Nucleotide-binding</keyword>
<dbReference type="Proteomes" id="UP000095228">
    <property type="component" value="Chromosome"/>
</dbReference>
<dbReference type="AlphaFoldDB" id="A0A1D8AY19"/>
<organism evidence="5 6">
    <name type="scientific">Lacunisphaera limnophila</name>
    <dbReference type="NCBI Taxonomy" id="1838286"/>
    <lineage>
        <taxon>Bacteria</taxon>
        <taxon>Pseudomonadati</taxon>
        <taxon>Verrucomicrobiota</taxon>
        <taxon>Opitutia</taxon>
        <taxon>Opitutales</taxon>
        <taxon>Opitutaceae</taxon>
        <taxon>Lacunisphaera</taxon>
    </lineage>
</organism>
<keyword evidence="6" id="KW-1185">Reference proteome</keyword>
<dbReference type="InterPro" id="IPR003593">
    <property type="entry name" value="AAA+_ATPase"/>
</dbReference>
<keyword evidence="3 5" id="KW-0067">ATP-binding</keyword>
<reference evidence="5 6" key="1">
    <citation type="submission" date="2016-06" db="EMBL/GenBank/DDBJ databases">
        <title>Three novel species with peptidoglycan cell walls form the new genus Lacunisphaera gen. nov. in the family Opitutaceae of the verrucomicrobial subdivision 4.</title>
        <authorList>
            <person name="Rast P."/>
            <person name="Gloeckner I."/>
            <person name="Jogler M."/>
            <person name="Boedeker C."/>
            <person name="Jeske O."/>
            <person name="Wiegand S."/>
            <person name="Reinhardt R."/>
            <person name="Schumann P."/>
            <person name="Rohde M."/>
            <person name="Spring S."/>
            <person name="Gloeckner F.O."/>
            <person name="Jogler C."/>
        </authorList>
    </citation>
    <scope>NUCLEOTIDE SEQUENCE [LARGE SCALE GENOMIC DNA]</scope>
    <source>
        <strain evidence="5 6">IG16b</strain>
    </source>
</reference>
<evidence type="ECO:0000256" key="1">
    <source>
        <dbReference type="ARBA" id="ARBA00022448"/>
    </source>
</evidence>
<dbReference type="InterPro" id="IPR003439">
    <property type="entry name" value="ABC_transporter-like_ATP-bd"/>
</dbReference>
<name>A0A1D8AY19_9BACT</name>
<dbReference type="SUPFAM" id="SSF52540">
    <property type="entry name" value="P-loop containing nucleoside triphosphate hydrolases"/>
    <property type="match status" value="1"/>
</dbReference>
<sequence length="257" mass="28049">MEPAAAIVKFTSLKKRYGSGPLVLDGVDLTVAAGDFVSLIGPSGCGKSTVLKLVSGLNPASEGGLEVLGTKPRLARDRQAFIFQDATLLPWLTAQGNAELPLRLRGVSSADRRTKAAAMLARVGLEPNAGYYPRQLSGGMKMRVSIARALTLSPELLLLDEPFGALDEMTRNRLNEQLLALREQARFTAMFVTHSVSEAVFLSNRIIVMAANPGRLHAEVKVDFAYPRRPEMRERPEFQAKVNEVSRLLHEVEDPLG</sequence>
<dbReference type="EC" id="3.6.3.-" evidence="5"/>
<feature type="domain" description="ABC transporter" evidence="4">
    <location>
        <begin position="8"/>
        <end position="236"/>
    </location>
</feature>
<dbReference type="SMART" id="SM00382">
    <property type="entry name" value="AAA"/>
    <property type="match status" value="1"/>
</dbReference>